<evidence type="ECO:0000256" key="6">
    <source>
        <dbReference type="RuleBase" id="RU003567"/>
    </source>
</evidence>
<dbReference type="CDD" id="cd07016">
    <property type="entry name" value="S14_ClpP_1"/>
    <property type="match status" value="1"/>
</dbReference>
<dbReference type="SUPFAM" id="SSF52096">
    <property type="entry name" value="ClpP/crotonase"/>
    <property type="match status" value="1"/>
</dbReference>
<reference evidence="8" key="1">
    <citation type="submission" date="2019-12" db="EMBL/GenBank/DDBJ databases">
        <authorList>
            <person name="Cremers G."/>
        </authorList>
    </citation>
    <scope>NUCLEOTIDE SEQUENCE</scope>
    <source>
        <strain evidence="8">Mbul2</strain>
    </source>
</reference>
<proteinExistence type="inferred from homology"/>
<protein>
    <recommendedName>
        <fullName evidence="6">ATP-dependent Clp protease proteolytic subunit</fullName>
    </recommendedName>
</protein>
<comment type="similarity">
    <text evidence="1 6">Belongs to the peptidase S14 family.</text>
</comment>
<dbReference type="GO" id="GO:0009368">
    <property type="term" value="C:endopeptidase Clp complex"/>
    <property type="evidence" value="ECO:0007669"/>
    <property type="project" value="TreeGrafter"/>
</dbReference>
<dbReference type="PRINTS" id="PR00127">
    <property type="entry name" value="CLPPROTEASEP"/>
</dbReference>
<keyword evidence="4 8" id="KW-0378">Hydrolase</keyword>
<accession>A0A679K0H6</accession>
<evidence type="ECO:0000256" key="7">
    <source>
        <dbReference type="SAM" id="MobiDB-lite"/>
    </source>
</evidence>
<dbReference type="Pfam" id="PF00574">
    <property type="entry name" value="CLP_protease"/>
    <property type="match status" value="1"/>
</dbReference>
<sequence>MAVQVNGSELLLSGTVGNLGWEEFFTASDVVSALERVGRDQDVTIRINSAGGIATEGAAAHAAITTHRGRKTVIVEGIAASAASVIAMAGDEVVMSLGALMMVHDPSGMTLGTIADHQMQVRSLTALATAMAGVYAEKTGKTPDEARADMLAELWMTAEEAVAAGYADRTLARAAGGDGGAEPTAFDFRLYRQPPERLVALAHQRGWAKGTAPLAAKPTAQAPAANSNCETAKANMARVMAFAAGRSAEHRNAEAKAKEPAAQKARADSPARASMKRMLGEREGGSAPSAADAMRATLRDQGIAPKGEGV</sequence>
<evidence type="ECO:0000256" key="2">
    <source>
        <dbReference type="ARBA" id="ARBA00022490"/>
    </source>
</evidence>
<gene>
    <name evidence="8" type="primary">clpP1</name>
    <name evidence="8" type="ORF">MBLL_03417</name>
</gene>
<organism evidence="8">
    <name type="scientific">Methylobacterium bullatum</name>
    <dbReference type="NCBI Taxonomy" id="570505"/>
    <lineage>
        <taxon>Bacteria</taxon>
        <taxon>Pseudomonadati</taxon>
        <taxon>Pseudomonadota</taxon>
        <taxon>Alphaproteobacteria</taxon>
        <taxon>Hyphomicrobiales</taxon>
        <taxon>Methylobacteriaceae</taxon>
        <taxon>Methylobacterium</taxon>
    </lineage>
</organism>
<feature type="region of interest" description="Disordered" evidence="7">
    <location>
        <begin position="250"/>
        <end position="310"/>
    </location>
</feature>
<evidence type="ECO:0000256" key="3">
    <source>
        <dbReference type="ARBA" id="ARBA00022670"/>
    </source>
</evidence>
<name>A0A679K0H6_9HYPH</name>
<dbReference type="InterPro" id="IPR029045">
    <property type="entry name" value="ClpP/crotonase-like_dom_sf"/>
</dbReference>
<dbReference type="PANTHER" id="PTHR10381">
    <property type="entry name" value="ATP-DEPENDENT CLP PROTEASE PROTEOLYTIC SUBUNIT"/>
    <property type="match status" value="1"/>
</dbReference>
<keyword evidence="3 8" id="KW-0645">Protease</keyword>
<dbReference type="InterPro" id="IPR001907">
    <property type="entry name" value="ClpP"/>
</dbReference>
<evidence type="ECO:0000256" key="5">
    <source>
        <dbReference type="ARBA" id="ARBA00022825"/>
    </source>
</evidence>
<dbReference type="NCBIfam" id="NF045542">
    <property type="entry name" value="Clp_rel_HeadMat"/>
    <property type="match status" value="1"/>
</dbReference>
<dbReference type="GO" id="GO:0051117">
    <property type="term" value="F:ATPase binding"/>
    <property type="evidence" value="ECO:0007669"/>
    <property type="project" value="TreeGrafter"/>
</dbReference>
<keyword evidence="2" id="KW-0963">Cytoplasm</keyword>
<dbReference type="Gene3D" id="3.90.226.10">
    <property type="entry name" value="2-enoyl-CoA Hydratase, Chain A, domain 1"/>
    <property type="match status" value="1"/>
</dbReference>
<dbReference type="GO" id="GO:0004176">
    <property type="term" value="F:ATP-dependent peptidase activity"/>
    <property type="evidence" value="ECO:0007669"/>
    <property type="project" value="InterPro"/>
</dbReference>
<keyword evidence="5" id="KW-0720">Serine protease</keyword>
<evidence type="ECO:0000313" key="8">
    <source>
        <dbReference type="EMBL" id="CAA2144294.1"/>
    </source>
</evidence>
<feature type="compositionally biased region" description="Basic and acidic residues" evidence="7">
    <location>
        <begin position="250"/>
        <end position="269"/>
    </location>
</feature>
<evidence type="ECO:0000256" key="4">
    <source>
        <dbReference type="ARBA" id="ARBA00022801"/>
    </source>
</evidence>
<dbReference type="PANTHER" id="PTHR10381:SF70">
    <property type="entry name" value="ATP-DEPENDENT CLP PROTEASE PROTEOLYTIC SUBUNIT"/>
    <property type="match status" value="1"/>
</dbReference>
<dbReference type="GO" id="GO:0006515">
    <property type="term" value="P:protein quality control for misfolded or incompletely synthesized proteins"/>
    <property type="evidence" value="ECO:0007669"/>
    <property type="project" value="TreeGrafter"/>
</dbReference>
<dbReference type="AlphaFoldDB" id="A0A679K0H6"/>
<dbReference type="InterPro" id="IPR023562">
    <property type="entry name" value="ClpP/TepA"/>
</dbReference>
<dbReference type="GO" id="GO:0004252">
    <property type="term" value="F:serine-type endopeptidase activity"/>
    <property type="evidence" value="ECO:0007669"/>
    <property type="project" value="InterPro"/>
</dbReference>
<evidence type="ECO:0000256" key="1">
    <source>
        <dbReference type="ARBA" id="ARBA00007039"/>
    </source>
</evidence>
<dbReference type="EMBL" id="LR743511">
    <property type="protein sequence ID" value="CAA2144294.1"/>
    <property type="molecule type" value="Genomic_DNA"/>
</dbReference>
<dbReference type="RefSeq" id="WP_339162557.1">
    <property type="nucleotide sequence ID" value="NZ_LR743511.1"/>
</dbReference>